<organism evidence="7 8">
    <name type="scientific">Sulfurihydrogenibium yellowstonense SS-5</name>
    <dbReference type="NCBI Taxonomy" id="432331"/>
    <lineage>
        <taxon>Bacteria</taxon>
        <taxon>Pseudomonadati</taxon>
        <taxon>Aquificota</taxon>
        <taxon>Aquificia</taxon>
        <taxon>Aquificales</taxon>
        <taxon>Hydrogenothermaceae</taxon>
        <taxon>Sulfurihydrogenibium</taxon>
    </lineage>
</organism>
<keyword evidence="6" id="KW-0227">DNA damage</keyword>
<dbReference type="PANTHER" id="PTHR28511:SF1">
    <property type="entry name" value="ENDONUCLEASE V"/>
    <property type="match status" value="1"/>
</dbReference>
<keyword evidence="2 6" id="KW-0963">Cytoplasm</keyword>
<keyword evidence="6" id="KW-0460">Magnesium</keyword>
<accession>C4FJ02</accession>
<dbReference type="AlphaFoldDB" id="C4FJ02"/>
<feature type="binding site" evidence="6">
    <location>
        <position position="108"/>
    </location>
    <ligand>
        <name>Mg(2+)</name>
        <dbReference type="ChEBI" id="CHEBI:18420"/>
    </ligand>
</feature>
<dbReference type="GO" id="GO:0000287">
    <property type="term" value="F:magnesium ion binding"/>
    <property type="evidence" value="ECO:0007669"/>
    <property type="project" value="UniProtKB-UniRule"/>
</dbReference>
<gene>
    <name evidence="6" type="primary">nfi</name>
    <name evidence="7" type="ORF">SULYE_0542</name>
</gene>
<keyword evidence="6" id="KW-0234">DNA repair</keyword>
<evidence type="ECO:0000256" key="5">
    <source>
        <dbReference type="ARBA" id="ARBA00022801"/>
    </source>
</evidence>
<protein>
    <recommendedName>
        <fullName evidence="6">Endonuclease V</fullName>
        <ecNumber evidence="6">3.1.21.7</ecNumber>
    </recommendedName>
    <alternativeName>
        <fullName evidence="6">Deoxyinosine 3'endonuclease</fullName>
    </alternativeName>
    <alternativeName>
        <fullName evidence="6">Deoxyribonuclease V</fullName>
        <shortName evidence="6">DNase V</shortName>
    </alternativeName>
</protein>
<dbReference type="EMBL" id="ABZS01000038">
    <property type="protein sequence ID" value="EEP60949.1"/>
    <property type="molecule type" value="Genomic_DNA"/>
</dbReference>
<dbReference type="RefSeq" id="WP_007546179.1">
    <property type="nucleotide sequence ID" value="NZ_ABZS01000038.1"/>
</dbReference>
<sequence length="226" mass="25720">MEIDLESLKKQQIELSKKLILKDRINIDEIRYIAGIDTTFLNPYQNPTLAISSIVVIDIKSFEIVEKVLAEKEIDFPYVPTFLAFRELPVILEAYKKLEIKVDVFILDGQGILHPRRMGIASHFGVITDTVSIGCGKTPLYGKYQDPPNQDLAYNFIYDPKTNEKIGYALRTKKNTKPIFISPGNNISIENSLYVIIKSLNGYKLPEPVRLAHNFLSDYRKKLIGG</sequence>
<comment type="catalytic activity">
    <reaction evidence="6">
        <text>Endonucleolytic cleavage at apurinic or apyrimidinic sites to products with a 5'-phosphate.</text>
        <dbReference type="EC" id="3.1.21.7"/>
    </reaction>
</comment>
<reference evidence="7 8" key="1">
    <citation type="submission" date="2009-04" db="EMBL/GenBank/DDBJ databases">
        <authorList>
            <person name="Reysenbach A.-L."/>
            <person name="Heidelberg J.F."/>
            <person name="Nelson W.C."/>
        </authorList>
    </citation>
    <scope>NUCLEOTIDE SEQUENCE [LARGE SCALE GENOMIC DNA]</scope>
    <source>
        <strain evidence="7 8">SS-5</strain>
    </source>
</reference>
<dbReference type="Proteomes" id="UP000005540">
    <property type="component" value="Unassembled WGS sequence"/>
</dbReference>
<dbReference type="HAMAP" id="MF_00801">
    <property type="entry name" value="Endonuclease_5"/>
    <property type="match status" value="1"/>
</dbReference>
<keyword evidence="4 6" id="KW-0255">Endonuclease</keyword>
<feature type="binding site" evidence="6">
    <location>
        <position position="37"/>
    </location>
    <ligand>
        <name>Mg(2+)</name>
        <dbReference type="ChEBI" id="CHEBI:18420"/>
    </ligand>
</feature>
<keyword evidence="6" id="KW-0479">Metal-binding</keyword>
<dbReference type="GO" id="GO:0016891">
    <property type="term" value="F:RNA endonuclease activity producing 5'-phosphomonoesters, hydrolytic mechanism"/>
    <property type="evidence" value="ECO:0007669"/>
    <property type="project" value="TreeGrafter"/>
</dbReference>
<keyword evidence="3 6" id="KW-0540">Nuclease</keyword>
<dbReference type="OrthoDB" id="9790916at2"/>
<comment type="cofactor">
    <cofactor evidence="6">
        <name>Mg(2+)</name>
        <dbReference type="ChEBI" id="CHEBI:18420"/>
    </cofactor>
</comment>
<proteinExistence type="inferred from homology"/>
<comment type="function">
    <text evidence="6">DNA repair enzyme involved in the repair of deaminated bases. Selectively cleaves double-stranded DNA at the second phosphodiester bond 3' to a deoxyinosine leaving behind the intact lesion on the nicked DNA.</text>
</comment>
<dbReference type="EC" id="3.1.21.7" evidence="6"/>
<dbReference type="CDD" id="cd06559">
    <property type="entry name" value="Endonuclease_V"/>
    <property type="match status" value="1"/>
</dbReference>
<keyword evidence="8" id="KW-1185">Reference proteome</keyword>
<evidence type="ECO:0000313" key="7">
    <source>
        <dbReference type="EMBL" id="EEP60949.1"/>
    </source>
</evidence>
<comment type="subcellular location">
    <subcellularLocation>
        <location evidence="1 6">Cytoplasm</location>
    </subcellularLocation>
</comment>
<comment type="caution">
    <text evidence="7">The sequence shown here is derived from an EMBL/GenBank/DDBJ whole genome shotgun (WGS) entry which is preliminary data.</text>
</comment>
<dbReference type="GO" id="GO:0005737">
    <property type="term" value="C:cytoplasm"/>
    <property type="evidence" value="ECO:0007669"/>
    <property type="project" value="UniProtKB-SubCell"/>
</dbReference>
<dbReference type="GO" id="GO:0043737">
    <property type="term" value="F:deoxyribonuclease V activity"/>
    <property type="evidence" value="ECO:0007669"/>
    <property type="project" value="UniProtKB-UniRule"/>
</dbReference>
<keyword evidence="5 6" id="KW-0378">Hydrolase</keyword>
<dbReference type="PANTHER" id="PTHR28511">
    <property type="entry name" value="ENDONUCLEASE V"/>
    <property type="match status" value="1"/>
</dbReference>
<dbReference type="Pfam" id="PF04493">
    <property type="entry name" value="Endonuclease_5"/>
    <property type="match status" value="1"/>
</dbReference>
<evidence type="ECO:0000256" key="6">
    <source>
        <dbReference type="HAMAP-Rule" id="MF_00801"/>
    </source>
</evidence>
<comment type="similarity">
    <text evidence="6">Belongs to the endonuclease V family.</text>
</comment>
<evidence type="ECO:0000313" key="8">
    <source>
        <dbReference type="Proteomes" id="UP000005540"/>
    </source>
</evidence>
<evidence type="ECO:0000256" key="4">
    <source>
        <dbReference type="ARBA" id="ARBA00022759"/>
    </source>
</evidence>
<dbReference type="InterPro" id="IPR007581">
    <property type="entry name" value="Endonuclease-V"/>
</dbReference>
<name>C4FJ02_9AQUI</name>
<dbReference type="GO" id="GO:0006281">
    <property type="term" value="P:DNA repair"/>
    <property type="evidence" value="ECO:0007669"/>
    <property type="project" value="UniProtKB-UniRule"/>
</dbReference>
<dbReference type="GO" id="GO:0003727">
    <property type="term" value="F:single-stranded RNA binding"/>
    <property type="evidence" value="ECO:0007669"/>
    <property type="project" value="TreeGrafter"/>
</dbReference>
<evidence type="ECO:0000256" key="1">
    <source>
        <dbReference type="ARBA" id="ARBA00004496"/>
    </source>
</evidence>
<feature type="site" description="Interaction with target DNA" evidence="6">
    <location>
        <position position="78"/>
    </location>
</feature>
<dbReference type="Gene3D" id="3.30.2170.10">
    <property type="entry name" value="archaeoglobus fulgidus dsm 4304 superfamily"/>
    <property type="match status" value="1"/>
</dbReference>
<evidence type="ECO:0000256" key="2">
    <source>
        <dbReference type="ARBA" id="ARBA00022490"/>
    </source>
</evidence>
<evidence type="ECO:0000256" key="3">
    <source>
        <dbReference type="ARBA" id="ARBA00022722"/>
    </source>
</evidence>